<keyword evidence="1" id="KW-0479">Metal-binding</keyword>
<dbReference type="GO" id="GO:0008270">
    <property type="term" value="F:zinc ion binding"/>
    <property type="evidence" value="ECO:0007669"/>
    <property type="project" value="UniProtKB-KW"/>
</dbReference>
<proteinExistence type="predicted"/>
<dbReference type="Gene3D" id="3.30.40.100">
    <property type="match status" value="1"/>
</dbReference>
<accession>A0AAE1TFU2</accession>
<evidence type="ECO:0000256" key="3">
    <source>
        <dbReference type="ARBA" id="ARBA00022833"/>
    </source>
</evidence>
<dbReference type="InterPro" id="IPR011124">
    <property type="entry name" value="Znf_CW"/>
</dbReference>
<organism evidence="6 7">
    <name type="scientific">Acacia crassicarpa</name>
    <name type="common">northern wattle</name>
    <dbReference type="NCBI Taxonomy" id="499986"/>
    <lineage>
        <taxon>Eukaryota</taxon>
        <taxon>Viridiplantae</taxon>
        <taxon>Streptophyta</taxon>
        <taxon>Embryophyta</taxon>
        <taxon>Tracheophyta</taxon>
        <taxon>Spermatophyta</taxon>
        <taxon>Magnoliopsida</taxon>
        <taxon>eudicotyledons</taxon>
        <taxon>Gunneridae</taxon>
        <taxon>Pentapetalae</taxon>
        <taxon>rosids</taxon>
        <taxon>fabids</taxon>
        <taxon>Fabales</taxon>
        <taxon>Fabaceae</taxon>
        <taxon>Caesalpinioideae</taxon>
        <taxon>mimosoid clade</taxon>
        <taxon>Acacieae</taxon>
        <taxon>Acacia</taxon>
    </lineage>
</organism>
<dbReference type="Proteomes" id="UP001293593">
    <property type="component" value="Unassembled WGS sequence"/>
</dbReference>
<comment type="caution">
    <text evidence="6">The sequence shown here is derived from an EMBL/GenBank/DDBJ whole genome shotgun (WGS) entry which is preliminary data.</text>
</comment>
<keyword evidence="3" id="KW-0862">Zinc</keyword>
<evidence type="ECO:0000256" key="1">
    <source>
        <dbReference type="ARBA" id="ARBA00022723"/>
    </source>
</evidence>
<dbReference type="PANTHER" id="PTHR46524:SF12">
    <property type="entry name" value="CW-TYPE DOMAIN-CONTAINING PROTEIN"/>
    <property type="match status" value="1"/>
</dbReference>
<protein>
    <recommendedName>
        <fullName evidence="5">CW-type domain-containing protein</fullName>
    </recommendedName>
</protein>
<feature type="domain" description="CW-type" evidence="5">
    <location>
        <begin position="596"/>
        <end position="649"/>
    </location>
</feature>
<gene>
    <name evidence="6" type="ORF">QN277_000474</name>
</gene>
<sequence>MEEDTLEEGEAPYNKEDDNDIDIDSLSYIDERIQHVLGHFQKDFEGGVSAENLGAMYGGYGSFLPTYECRSLPFRLETLRRNYNPEISPKYPHIEAVPDNSISCLNVTSPVYVRTASGSIQSCHTLKAPKVDYSMKKDVGISSNVVVDRFPYKDASTNKSGNSTDQRTLKFRIKMKSNMPAQNNAAIYSGLGLDNTPSSSMGNSPDEREGMPTPSQEIAEESPTAIIQAMSSFPIAGGVLLSPLHETLLCLMRKENVLGDRRSMSSHDVSQEHSSRFAELDSCMRDEQLLNKRKVRIVGQSKKQLELERKNGNGFEKKITFHATKRFGNKTSDHKDLLSNVSKCTPLSSFCDAGEVTEVTGKASEISMEVNGDAVKAITVFSEAVKGETLESISGQDFDRSGKQHAGNGFMENVSEHEVNSLKDKCTETKDDGKCKANMLSKKIECDAMQFKAHEDSHNHHNNQKGKPVFEGKDNSIGDHSMSEAVAFRGKDSLGAGNNAWTTDENRTSFGVYSCKSQIHMTKSLEDCKVRDRNRESLREKSVNRDNAEECSAYRIKIKEKPSGNKVGDQLISGLRSRPIAEKKLAPVMLPAAVPQVIAEDWVCCDSCQKWRLLPLCVKPEQLPEKWLCSMLNWLHGMNRCSISEEETTEAVYALNQMPNSGIQDNLQNHVSGTASGVSSSGPLHSGMNRQKSSSDVMSGRGKKKQYFRDKPKAGINSDASMFSKSLETDVQESGQTRLLANMNQCPGNSSSMRKSSDLCLIRLNHLNEEKHMPKDKVKVNRGDRKNIQLRRGIKAYHNISATLKKSKAEDVHYSDSHLNLGTGQDMVEPISRKCSSMKVSLKGIWKYDDYCLSEDKKDKSIVPAKKLGDQAQVLSNDVPLGAVNVSKKDESIKKRKLKNWMVDTKQNNVLSMQEYGEEGSVSGFSKEKKRRVLKTQTNSDTEGDIEFDHKGGRNRVCLSGSRDDMAVDSEEIGNIDKAQQQRKHKIMVAPLHALDCNDSLGRDLGSEQLSLVATSISSMISGFHGVSTNFKDVKVSSVESITSSPIRTSNLDQLIFAERDAAGKDAAEKGGLSSMSSRDNKAEKKLMKRKKKDLDGLLPEQNKIYSSEFLAEDGKAKVRAKTTEVRCGHLLSGGDHATEHGNCVNCSLHEDGVSQNNDLSSGPEARNDVKYKFPEFKHGKKIKLERKDFENSVLKVDISCTTKSSIVSQQNLNHDSEKENKAGLKDGKFKTLSSSDGEVKSETVSVSSGTGSKAQKGVMFDGHSFHASGNGDLTKLIKSSADSRSKVGVNCNSGNFAPDRLHMSNPVRANSSLIASMTLDEATKLKDMADNFKNSGFEFESNETYFEAALKFLHGASLLEYGHNEGSKHGEMSQMQLYATTVKLFKSCAHEYQRHQEMAAAALAYKCMEVACMRLVYCKHSSADRMLHELQSTLNSVPQGESPSSSVSDVDNLINQAAVNKTTLSRGTGTHFAANQVISVQNNSTFFQFLDFTRYVNLAMEACRKCQSTFAAASTFMEEAWSKEYTASIRRVIDFSFQDVDELVRLVSAAKKGFTRVGLDGVRDRCVAVNNEIF</sequence>
<feature type="region of interest" description="Disordered" evidence="4">
    <location>
        <begin position="674"/>
        <end position="708"/>
    </location>
</feature>
<evidence type="ECO:0000256" key="2">
    <source>
        <dbReference type="ARBA" id="ARBA00022771"/>
    </source>
</evidence>
<dbReference type="InterPro" id="IPR055300">
    <property type="entry name" value="CWZF3/5/7"/>
</dbReference>
<evidence type="ECO:0000259" key="5">
    <source>
        <dbReference type="PROSITE" id="PS51050"/>
    </source>
</evidence>
<reference evidence="6" key="1">
    <citation type="submission" date="2023-10" db="EMBL/GenBank/DDBJ databases">
        <title>Chromosome-level genome of the transformable northern wattle, Acacia crassicarpa.</title>
        <authorList>
            <person name="Massaro I."/>
            <person name="Sinha N.R."/>
            <person name="Poethig S."/>
            <person name="Leichty A.R."/>
        </authorList>
    </citation>
    <scope>NUCLEOTIDE SEQUENCE</scope>
    <source>
        <strain evidence="6">Acra3RX</strain>
        <tissue evidence="6">Leaf</tissue>
    </source>
</reference>
<feature type="region of interest" description="Disordered" evidence="4">
    <location>
        <begin position="188"/>
        <end position="216"/>
    </location>
</feature>
<keyword evidence="7" id="KW-1185">Reference proteome</keyword>
<dbReference type="PANTHER" id="PTHR46524">
    <property type="entry name" value="CW-TYPE ZINC FINGER"/>
    <property type="match status" value="1"/>
</dbReference>
<evidence type="ECO:0000313" key="6">
    <source>
        <dbReference type="EMBL" id="KAK4283533.1"/>
    </source>
</evidence>
<dbReference type="Pfam" id="PF07496">
    <property type="entry name" value="zf-CW"/>
    <property type="match status" value="1"/>
</dbReference>
<dbReference type="PROSITE" id="PS51050">
    <property type="entry name" value="ZF_CW"/>
    <property type="match status" value="1"/>
</dbReference>
<name>A0AAE1TFU2_9FABA</name>
<evidence type="ECO:0000256" key="4">
    <source>
        <dbReference type="SAM" id="MobiDB-lite"/>
    </source>
</evidence>
<dbReference type="Pfam" id="PF24756">
    <property type="entry name" value="THD_CWZF3-5-7"/>
    <property type="match status" value="1"/>
</dbReference>
<dbReference type="EMBL" id="JAWXYG010000001">
    <property type="protein sequence ID" value="KAK4283533.1"/>
    <property type="molecule type" value="Genomic_DNA"/>
</dbReference>
<evidence type="ECO:0000313" key="7">
    <source>
        <dbReference type="Proteomes" id="UP001293593"/>
    </source>
</evidence>
<feature type="compositionally biased region" description="Polar residues" evidence="4">
    <location>
        <begin position="688"/>
        <end position="697"/>
    </location>
</feature>
<keyword evidence="2" id="KW-0863">Zinc-finger</keyword>
<dbReference type="InterPro" id="IPR056406">
    <property type="entry name" value="THD_CWZF3/5/7"/>
</dbReference>